<dbReference type="EMBL" id="QXTG01000002">
    <property type="protein sequence ID" value="RIX28528.1"/>
    <property type="molecule type" value="Genomic_DNA"/>
</dbReference>
<comment type="caution">
    <text evidence="1">The sequence shown here is derived from an EMBL/GenBank/DDBJ whole genome shotgun (WGS) entry which is preliminary data.</text>
</comment>
<dbReference type="RefSeq" id="WP_119482838.1">
    <property type="nucleotide sequence ID" value="NZ_QXTG01000002.1"/>
</dbReference>
<keyword evidence="2" id="KW-1185">Reference proteome</keyword>
<dbReference type="AlphaFoldDB" id="A0A3A1TY61"/>
<dbReference type="Proteomes" id="UP000265742">
    <property type="component" value="Unassembled WGS sequence"/>
</dbReference>
<sequence length="127" mass="13783">MTPLHEFLRSWERACDRRDLPKLVAEVAVPEGAQSPAARMGREHLLACALDPHEADAVLSEIALLTLTDDGAETWRLRRLSGQQAAFITGGRLSAHFARSFVLATAVVPASASRPRRAREDAADGGR</sequence>
<protein>
    <submittedName>
        <fullName evidence="1">Uncharacterized protein</fullName>
    </submittedName>
</protein>
<name>A0A3A1TY61_9MICO</name>
<proteinExistence type="predicted"/>
<organism evidence="1 2">
    <name type="scientific">Amnibacterium setariae</name>
    <dbReference type="NCBI Taxonomy" id="2306585"/>
    <lineage>
        <taxon>Bacteria</taxon>
        <taxon>Bacillati</taxon>
        <taxon>Actinomycetota</taxon>
        <taxon>Actinomycetes</taxon>
        <taxon>Micrococcales</taxon>
        <taxon>Microbacteriaceae</taxon>
        <taxon>Amnibacterium</taxon>
    </lineage>
</organism>
<accession>A0A3A1TY61</accession>
<gene>
    <name evidence="1" type="ORF">D1781_13995</name>
</gene>
<evidence type="ECO:0000313" key="2">
    <source>
        <dbReference type="Proteomes" id="UP000265742"/>
    </source>
</evidence>
<evidence type="ECO:0000313" key="1">
    <source>
        <dbReference type="EMBL" id="RIX28528.1"/>
    </source>
</evidence>
<reference evidence="2" key="1">
    <citation type="submission" date="2018-09" db="EMBL/GenBank/DDBJ databases">
        <authorList>
            <person name="Kim I."/>
        </authorList>
    </citation>
    <scope>NUCLEOTIDE SEQUENCE [LARGE SCALE GENOMIC DNA]</scope>
    <source>
        <strain evidence="2">DD4a</strain>
    </source>
</reference>